<dbReference type="Proteomes" id="UP000469452">
    <property type="component" value="Unassembled WGS sequence"/>
</dbReference>
<dbReference type="VEuPathDB" id="FungiDB:H257_12673"/>
<feature type="compositionally biased region" description="Polar residues" evidence="1">
    <location>
        <begin position="7"/>
        <end position="20"/>
    </location>
</feature>
<feature type="compositionally biased region" description="Polar residues" evidence="1">
    <location>
        <begin position="311"/>
        <end position="320"/>
    </location>
</feature>
<gene>
    <name evidence="2" type="ORF">AaE_011334</name>
</gene>
<evidence type="ECO:0000256" key="1">
    <source>
        <dbReference type="SAM" id="MobiDB-lite"/>
    </source>
</evidence>
<feature type="compositionally biased region" description="Low complexity" evidence="1">
    <location>
        <begin position="172"/>
        <end position="188"/>
    </location>
</feature>
<sequence length="703" mass="76710">MLMHADNTAQPNSTMESIPVSSDHVDTCEADQAAVCIDLTEDDGIAPLPAFLWQDKSIRRVPEGWEFPAYPMDEMWFMWFCGDVDRDFRVLSPFRLLSTHDFDDAESQLRLEATQKRMFQLMEVLPLVMEGVTTADDLTVLARKDVATFEALYTRVCSAVDGEAFKSPPSPTCTASPSVRTSSITTTGGTFDTCATQPTMDDAVEVAPPPTQPFEPQPRRLSPCLHPNSPSEIAMLMDSSGDIAADKGLGAVGEAGTEISAKQVEADIATGSQKTVHTHAIQVEEDMDEVSHDAAPPVVPALESTVPDFPSSLTTSSQLSGEPPHVQPPHAPETFRSSPCLDAKRPPPTETVVWIESPLESGLSPPADLNALVADLTPGEAPARSPPERVVEASDVFNASGGAAVLPGILKSTELDYCSAPSSSDLGYAMSTAIPCRVMWKRWFIAERSSMRSPIRLVPRQDSGLSALSFQIVRNTMLWLARLYHDSTASMEASYFALVDMGPSGLDAAYDAALHRSVSHFHAPIDICHAHATVYAVHDMLAQVAPAKSSSLHGRCKSDAFFKFELFPSLSLCQVWLRWFGRGGGRQGGIPYGRWHDWEATRVSMDRLYHARRAVEAVAAIAIESRFVSSIADLETKSAGNLMDILEAVFAPFRVRCLQRRRGSHPSIKSKVASLHFCMNETKTDLKKRPFSQVLADNDTTMA</sequence>
<proteinExistence type="predicted"/>
<evidence type="ECO:0000313" key="3">
    <source>
        <dbReference type="Proteomes" id="UP000469452"/>
    </source>
</evidence>
<feature type="region of interest" description="Disordered" evidence="1">
    <location>
        <begin position="1"/>
        <end position="20"/>
    </location>
</feature>
<evidence type="ECO:0000313" key="2">
    <source>
        <dbReference type="EMBL" id="KAF0715465.1"/>
    </source>
</evidence>
<protein>
    <submittedName>
        <fullName evidence="2">Uncharacterized protein</fullName>
    </submittedName>
</protein>
<comment type="caution">
    <text evidence="2">The sequence shown here is derived from an EMBL/GenBank/DDBJ whole genome shotgun (WGS) entry which is preliminary data.</text>
</comment>
<dbReference type="VEuPathDB" id="FungiDB:H257_12672"/>
<name>A0A6A4ZJU5_APHAT</name>
<reference evidence="2 3" key="1">
    <citation type="submission" date="2019-06" db="EMBL/GenBank/DDBJ databases">
        <title>Genomics analysis of Aphanomyces spp. identifies a new class of oomycete effector associated with host adaptation.</title>
        <authorList>
            <person name="Gaulin E."/>
        </authorList>
    </citation>
    <scope>NUCLEOTIDE SEQUENCE [LARGE SCALE GENOMIC DNA]</scope>
    <source>
        <strain evidence="2 3">E</strain>
    </source>
</reference>
<dbReference type="EMBL" id="VJMI01017038">
    <property type="protein sequence ID" value="KAF0715465.1"/>
    <property type="molecule type" value="Genomic_DNA"/>
</dbReference>
<feature type="region of interest" description="Disordered" evidence="1">
    <location>
        <begin position="301"/>
        <end position="347"/>
    </location>
</feature>
<dbReference type="AlphaFoldDB" id="A0A6A4ZJU5"/>
<accession>A0A6A4ZJU5</accession>
<organism evidence="2 3">
    <name type="scientific">Aphanomyces astaci</name>
    <name type="common">Crayfish plague agent</name>
    <dbReference type="NCBI Taxonomy" id="112090"/>
    <lineage>
        <taxon>Eukaryota</taxon>
        <taxon>Sar</taxon>
        <taxon>Stramenopiles</taxon>
        <taxon>Oomycota</taxon>
        <taxon>Saprolegniomycetes</taxon>
        <taxon>Saprolegniales</taxon>
        <taxon>Verrucalvaceae</taxon>
        <taxon>Aphanomyces</taxon>
    </lineage>
</organism>
<feature type="region of interest" description="Disordered" evidence="1">
    <location>
        <begin position="166"/>
        <end position="188"/>
    </location>
</feature>